<dbReference type="EMBL" id="QYBA01000168">
    <property type="protein sequence ID" value="TKY91581.1"/>
    <property type="molecule type" value="Genomic_DNA"/>
</dbReference>
<proteinExistence type="predicted"/>
<evidence type="ECO:0000313" key="1">
    <source>
        <dbReference type="EMBL" id="TKY91581.1"/>
    </source>
</evidence>
<protein>
    <submittedName>
        <fullName evidence="1">Uncharacterized protein</fullName>
    </submittedName>
</protein>
<accession>A0AC61SAI2</accession>
<comment type="caution">
    <text evidence="1">The sequence shown here is derived from an EMBL/GenBank/DDBJ whole genome shotgun (WGS) entry which is preliminary data.</text>
</comment>
<organism evidence="1 2">
    <name type="scientific">Candidatus Methanomarinus sp</name>
    <dbReference type="NCBI Taxonomy" id="3386244"/>
    <lineage>
        <taxon>Archaea</taxon>
        <taxon>Methanobacteriati</taxon>
        <taxon>Methanobacteriota</taxon>
        <taxon>Stenosarchaea group</taxon>
        <taxon>Methanomicrobia</taxon>
        <taxon>Methanosarcinales</taxon>
        <taxon>ANME-2 cluster</taxon>
        <taxon>Candidatus Methanocomedenaceae</taxon>
        <taxon>Candidatus Methanomarinus</taxon>
    </lineage>
</organism>
<name>A0AC61SAI2_9EURY</name>
<dbReference type="Proteomes" id="UP000315423">
    <property type="component" value="Unassembled WGS sequence"/>
</dbReference>
<evidence type="ECO:0000313" key="2">
    <source>
        <dbReference type="Proteomes" id="UP000315423"/>
    </source>
</evidence>
<sequence length="63" mass="7538">MKSELEEKIKSYIAKREKDYLSEFAYKNEDGLRRKQKNIEDIRTKCSRDADRIAHTCAYSSYL</sequence>
<gene>
    <name evidence="1" type="ORF">C5S46_05080</name>
</gene>
<reference evidence="1" key="1">
    <citation type="submission" date="2018-09" db="EMBL/GenBank/DDBJ databases">
        <title>A genomic encyclopedia of anaerobic methanotrophic archaea.</title>
        <authorList>
            <person name="Skennerton C.T."/>
            <person name="Chadwick G.L."/>
            <person name="Laso-Perez R."/>
            <person name="Leu A.O."/>
            <person name="Speth D.R."/>
            <person name="Yu H."/>
            <person name="Morgan-Lang C."/>
            <person name="Hatzenpichler R."/>
            <person name="Goudeau D."/>
            <person name="Malmstrom R."/>
            <person name="Woyke T."/>
            <person name="Hallam S."/>
            <person name="Tyson G.W."/>
            <person name="Wegener G."/>
            <person name="Boetius A."/>
            <person name="Orphan V.J."/>
        </authorList>
    </citation>
    <scope>NUCLEOTIDE SEQUENCE</scope>
    <source>
        <strain evidence="1">CONS3730D10UFb2</strain>
    </source>
</reference>